<dbReference type="EMBL" id="DF952378">
    <property type="protein sequence ID" value="GAN44647.1"/>
    <property type="molecule type" value="Genomic_DNA"/>
</dbReference>
<reference evidence="1" key="1">
    <citation type="submission" date="2015-03" db="EMBL/GenBank/DDBJ databases">
        <title>Draft genome sequence of Mizugakiibacter sediminis skMP5.</title>
        <authorList>
            <person name="Watanabe T."/>
            <person name="Kojima H."/>
            <person name="Fukui M."/>
        </authorList>
    </citation>
    <scope>NUCLEOTIDE SEQUENCE</scope>
    <source>
        <strain evidence="1">SkMP5</strain>
    </source>
</reference>
<dbReference type="STRING" id="1475481.GCA_000953855_01637"/>
<dbReference type="EMBL" id="DF970196">
    <property type="protein sequence ID" value="GAP66301.1"/>
    <property type="molecule type" value="Genomic_DNA"/>
</dbReference>
<keyword evidence="3" id="KW-1185">Reference proteome</keyword>
<accession>A0A0K8QNM1</accession>
<protein>
    <submittedName>
        <fullName evidence="2">Uncharacterized protein</fullName>
    </submittedName>
</protein>
<reference evidence="2" key="2">
    <citation type="submission" date="2015-08" db="EMBL/GenBank/DDBJ databases">
        <title>Complete DNA Sequence of Pseudomonas syringae pv. actinidiae, the Causal Agent of Kiwifruit Canker Disease.</title>
        <authorList>
            <person name="Rikkerink E.H.A."/>
            <person name="Fineran P.C."/>
        </authorList>
    </citation>
    <scope>NUCLEOTIDE SEQUENCE</scope>
    <source>
        <strain evidence="2">SkMP5</strain>
    </source>
</reference>
<evidence type="ECO:0000313" key="1">
    <source>
        <dbReference type="EMBL" id="GAN44647.1"/>
    </source>
</evidence>
<dbReference type="Proteomes" id="UP000253740">
    <property type="component" value="Unassembled WGS sequence"/>
</dbReference>
<gene>
    <name evidence="1" type="ORF">MBSD_1182</name>
    <name evidence="2" type="ORF">MBSD_n1605</name>
</gene>
<dbReference type="AlphaFoldDB" id="A0A0K8QNM1"/>
<evidence type="ECO:0000313" key="3">
    <source>
        <dbReference type="Proteomes" id="UP000253740"/>
    </source>
</evidence>
<dbReference type="HOGENOM" id="CLU_2180861_0_0_6"/>
<evidence type="ECO:0000313" key="2">
    <source>
        <dbReference type="EMBL" id="GAP66301.1"/>
    </source>
</evidence>
<proteinExistence type="predicted"/>
<sequence length="109" mass="11496">MSGVEGVDGRVPPLDLCSTTRDRLLSLGMVSGQRGRGVLRPIGVVVTCFSGLWPRAERIVAHAFTGALKGDRALLNEAACTLLCGGAEFALDPLEAEAVRTWLAKVYAA</sequence>
<name>A0A0K8QNM1_9GAMM</name>
<dbReference type="RefSeq" id="WP_062536848.1">
    <property type="nucleotide sequence ID" value="NZ_DF970196.1"/>
</dbReference>
<organism evidence="2">
    <name type="scientific">Mizugakiibacter sediminis</name>
    <dbReference type="NCBI Taxonomy" id="1475481"/>
    <lineage>
        <taxon>Bacteria</taxon>
        <taxon>Pseudomonadati</taxon>
        <taxon>Pseudomonadota</taxon>
        <taxon>Gammaproteobacteria</taxon>
        <taxon>Lysobacterales</taxon>
        <taxon>Rhodanobacteraceae</taxon>
        <taxon>Mizugakiibacter</taxon>
    </lineage>
</organism>